<protein>
    <recommendedName>
        <fullName evidence="3">DUF3800 domain-containing protein</fullName>
    </recommendedName>
</protein>
<accession>A0ABS2RGB9</accession>
<evidence type="ECO:0000313" key="2">
    <source>
        <dbReference type="Proteomes" id="UP000704762"/>
    </source>
</evidence>
<evidence type="ECO:0000313" key="1">
    <source>
        <dbReference type="EMBL" id="MBM7797733.1"/>
    </source>
</evidence>
<dbReference type="RefSeq" id="WP_204916377.1">
    <property type="nucleotide sequence ID" value="NZ_BAAAQP010000011.1"/>
</dbReference>
<proteinExistence type="predicted"/>
<gene>
    <name evidence="1" type="ORF">JOE57_000654</name>
</gene>
<comment type="caution">
    <text evidence="1">The sequence shown here is derived from an EMBL/GenBank/DDBJ whole genome shotgun (WGS) entry which is preliminary data.</text>
</comment>
<keyword evidence="2" id="KW-1185">Reference proteome</keyword>
<sequence>MDGDRAPDEAVVHVALDETFDPVVGVCAVVVEQHYLDLNREVQELYHDLADSYYMDDLASFEKFVRDGFHKTADPFEVSTRFINYLSHAVGFNSYIIFSNRKRRPDLSDLKLVLMLYAETVRTIVERHRSRAEIVFHFEQHQQLNLYLEPLVVSVCGKIRGRKPKITVGVGAKKDPPLLAIADYVLHTFGSWWAEKGDKPSRPTDAADNRWRDMRAIRRSFSIVRSMEDGLVARRDLPDALDGTLVS</sequence>
<evidence type="ECO:0008006" key="3">
    <source>
        <dbReference type="Google" id="ProtNLM"/>
    </source>
</evidence>
<name>A0ABS2RGB9_9ACTN</name>
<reference evidence="1 2" key="1">
    <citation type="submission" date="2021-01" db="EMBL/GenBank/DDBJ databases">
        <title>Sequencing the genomes of 1000 actinobacteria strains.</title>
        <authorList>
            <person name="Klenk H.-P."/>
        </authorList>
    </citation>
    <scope>NUCLEOTIDE SEQUENCE [LARGE SCALE GENOMIC DNA]</scope>
    <source>
        <strain evidence="1 2">DSM 18662</strain>
    </source>
</reference>
<organism evidence="1 2">
    <name type="scientific">Microlunatus panaciterrae</name>
    <dbReference type="NCBI Taxonomy" id="400768"/>
    <lineage>
        <taxon>Bacteria</taxon>
        <taxon>Bacillati</taxon>
        <taxon>Actinomycetota</taxon>
        <taxon>Actinomycetes</taxon>
        <taxon>Propionibacteriales</taxon>
        <taxon>Propionibacteriaceae</taxon>
        <taxon>Microlunatus</taxon>
    </lineage>
</organism>
<dbReference type="EMBL" id="JAFBCF010000001">
    <property type="protein sequence ID" value="MBM7797733.1"/>
    <property type="molecule type" value="Genomic_DNA"/>
</dbReference>
<dbReference type="Proteomes" id="UP000704762">
    <property type="component" value="Unassembled WGS sequence"/>
</dbReference>